<feature type="chain" id="PRO_5043639408" description="V-type proton ATPase subunit S1" evidence="7">
    <location>
        <begin position="21"/>
        <end position="401"/>
    </location>
</feature>
<evidence type="ECO:0000256" key="2">
    <source>
        <dbReference type="ARBA" id="ARBA00009037"/>
    </source>
</evidence>
<evidence type="ECO:0000256" key="6">
    <source>
        <dbReference type="SAM" id="Phobius"/>
    </source>
</evidence>
<evidence type="ECO:0000313" key="10">
    <source>
        <dbReference type="EMBL" id="CAH2100560.1"/>
    </source>
</evidence>
<keyword evidence="5 6" id="KW-0472">Membrane</keyword>
<feature type="signal peptide" evidence="7">
    <location>
        <begin position="1"/>
        <end position="20"/>
    </location>
</feature>
<evidence type="ECO:0000313" key="11">
    <source>
        <dbReference type="Proteomes" id="UP001153954"/>
    </source>
</evidence>
<keyword evidence="3 6" id="KW-0812">Transmembrane</keyword>
<dbReference type="InterPro" id="IPR046756">
    <property type="entry name" value="VAS1/VOA1_TM"/>
</dbReference>
<evidence type="ECO:0000259" key="9">
    <source>
        <dbReference type="Pfam" id="PF20520"/>
    </source>
</evidence>
<feature type="domain" description="V-type proton ATPase subunit S1 luminal" evidence="8">
    <location>
        <begin position="227"/>
        <end position="332"/>
    </location>
</feature>
<evidence type="ECO:0000256" key="1">
    <source>
        <dbReference type="ARBA" id="ARBA00004167"/>
    </source>
</evidence>
<keyword evidence="4 6" id="KW-1133">Transmembrane helix</keyword>
<dbReference type="GO" id="GO:0030641">
    <property type="term" value="P:regulation of cellular pH"/>
    <property type="evidence" value="ECO:0007669"/>
    <property type="project" value="TreeGrafter"/>
</dbReference>
<dbReference type="Proteomes" id="UP001153954">
    <property type="component" value="Unassembled WGS sequence"/>
</dbReference>
<name>A0AAU9URR0_EUPED</name>
<dbReference type="AlphaFoldDB" id="A0AAU9URR0"/>
<gene>
    <name evidence="10" type="ORF">EEDITHA_LOCUS15411</name>
</gene>
<keyword evidence="7" id="KW-0732">Signal</keyword>
<sequence>MAFCRLVLPILVLSVVSCYANIHVPVFLWGDLKTSIKSNPLSNVGQNEFEAILKKESEAEPFTVIFIEETLSVEDFSHKNSDGETSFPYLHANIGKAVYLPSVEQALGVLNNLADPEKVDRVKLTENGLSAEFEPESVKILYITLKDAREGESREDLLRRHDDFMQEMFTKLQKQYGNVVAAYTAQFPSWTVPESHSRSRRQAQNGAIDTTLNGLKLYVQNLVLRVGSETTNLNNIQSSSSEFNGTTMSTMMNFGDRSITLNFVQNAGYWFFNSVNLRQTSPRAVNEELLPNSEVYAVMGFSYRCGQTVSFTSVNDTQIYNLVFQNLKVQPFFAENGNRTLAFGDSVNCVGFFSVPIWSGLFVVFILLAITFYGIMMMMDIRTMDRFDDPKGKTITINATE</sequence>
<dbReference type="InterPro" id="IPR046755">
    <property type="entry name" value="VAS1_LD"/>
</dbReference>
<evidence type="ECO:0008006" key="12">
    <source>
        <dbReference type="Google" id="ProtNLM"/>
    </source>
</evidence>
<protein>
    <recommendedName>
        <fullName evidence="12">V-type proton ATPase subunit S1</fullName>
    </recommendedName>
</protein>
<dbReference type="EMBL" id="CAKOGL010000023">
    <property type="protein sequence ID" value="CAH2100560.1"/>
    <property type="molecule type" value="Genomic_DNA"/>
</dbReference>
<evidence type="ECO:0000256" key="3">
    <source>
        <dbReference type="ARBA" id="ARBA00022692"/>
    </source>
</evidence>
<dbReference type="Gene3D" id="2.40.160.110">
    <property type="match status" value="1"/>
</dbReference>
<evidence type="ECO:0000256" key="5">
    <source>
        <dbReference type="ARBA" id="ARBA00023136"/>
    </source>
</evidence>
<reference evidence="10" key="1">
    <citation type="submission" date="2022-03" db="EMBL/GenBank/DDBJ databases">
        <authorList>
            <person name="Tunstrom K."/>
        </authorList>
    </citation>
    <scope>NUCLEOTIDE SEQUENCE</scope>
</reference>
<evidence type="ECO:0000256" key="4">
    <source>
        <dbReference type="ARBA" id="ARBA00022989"/>
    </source>
</evidence>
<dbReference type="PANTHER" id="PTHR12471">
    <property type="entry name" value="VACUOLAR ATP SYNTHASE SUBUNIT S1"/>
    <property type="match status" value="1"/>
</dbReference>
<feature type="transmembrane region" description="Helical" evidence="6">
    <location>
        <begin position="357"/>
        <end position="376"/>
    </location>
</feature>
<evidence type="ECO:0000256" key="7">
    <source>
        <dbReference type="SAM" id="SignalP"/>
    </source>
</evidence>
<dbReference type="Pfam" id="PF20520">
    <property type="entry name" value="Ac45-VOA1_TM"/>
    <property type="match status" value="1"/>
</dbReference>
<evidence type="ECO:0000259" key="8">
    <source>
        <dbReference type="Pfam" id="PF05827"/>
    </source>
</evidence>
<comment type="subcellular location">
    <subcellularLocation>
        <location evidence="1">Membrane</location>
        <topology evidence="1">Single-pass membrane protein</topology>
    </subcellularLocation>
</comment>
<proteinExistence type="inferred from homology"/>
<organism evidence="10 11">
    <name type="scientific">Euphydryas editha</name>
    <name type="common">Edith's checkerspot</name>
    <dbReference type="NCBI Taxonomy" id="104508"/>
    <lineage>
        <taxon>Eukaryota</taxon>
        <taxon>Metazoa</taxon>
        <taxon>Ecdysozoa</taxon>
        <taxon>Arthropoda</taxon>
        <taxon>Hexapoda</taxon>
        <taxon>Insecta</taxon>
        <taxon>Pterygota</taxon>
        <taxon>Neoptera</taxon>
        <taxon>Endopterygota</taxon>
        <taxon>Lepidoptera</taxon>
        <taxon>Glossata</taxon>
        <taxon>Ditrysia</taxon>
        <taxon>Papilionoidea</taxon>
        <taxon>Nymphalidae</taxon>
        <taxon>Nymphalinae</taxon>
        <taxon>Euphydryas</taxon>
    </lineage>
</organism>
<dbReference type="Pfam" id="PF05827">
    <property type="entry name" value="VAS1_LD"/>
    <property type="match status" value="1"/>
</dbReference>
<dbReference type="GO" id="GO:0033176">
    <property type="term" value="C:proton-transporting V-type ATPase complex"/>
    <property type="evidence" value="ECO:0007669"/>
    <property type="project" value="TreeGrafter"/>
</dbReference>
<dbReference type="PROSITE" id="PS51257">
    <property type="entry name" value="PROKAR_LIPOPROTEIN"/>
    <property type="match status" value="1"/>
</dbReference>
<accession>A0AAU9URR0</accession>
<dbReference type="PANTHER" id="PTHR12471:SF7">
    <property type="entry name" value="V-TYPE PROTON ATPASE SUBUNIT S1"/>
    <property type="match status" value="1"/>
</dbReference>
<dbReference type="GO" id="GO:0001671">
    <property type="term" value="F:ATPase activator activity"/>
    <property type="evidence" value="ECO:0007669"/>
    <property type="project" value="TreeGrafter"/>
</dbReference>
<comment type="caution">
    <text evidence="10">The sequence shown here is derived from an EMBL/GenBank/DDBJ whole genome shotgun (WGS) entry which is preliminary data.</text>
</comment>
<comment type="similarity">
    <text evidence="2">Belongs to the vacuolar ATPase subunit S1 family.</text>
</comment>
<feature type="domain" description="V-type proton ATPase subunit S1/VOA1 transmembrane" evidence="9">
    <location>
        <begin position="351"/>
        <end position="389"/>
    </location>
</feature>
<dbReference type="InterPro" id="IPR008388">
    <property type="entry name" value="Ac45_acc_su"/>
</dbReference>
<keyword evidence="11" id="KW-1185">Reference proteome</keyword>